<feature type="compositionally biased region" description="Polar residues" evidence="1">
    <location>
        <begin position="399"/>
        <end position="413"/>
    </location>
</feature>
<feature type="compositionally biased region" description="Basic and acidic residues" evidence="1">
    <location>
        <begin position="535"/>
        <end position="552"/>
    </location>
</feature>
<evidence type="ECO:0000313" key="3">
    <source>
        <dbReference type="EMBL" id="KAF9150769.1"/>
    </source>
</evidence>
<feature type="region of interest" description="Disordered" evidence="1">
    <location>
        <begin position="156"/>
        <end position="176"/>
    </location>
</feature>
<dbReference type="GO" id="GO:0034063">
    <property type="term" value="P:stress granule assembly"/>
    <property type="evidence" value="ECO:0007669"/>
    <property type="project" value="TreeGrafter"/>
</dbReference>
<reference evidence="3" key="1">
    <citation type="journal article" date="2020" name="Fungal Divers.">
        <title>Resolving the Mortierellaceae phylogeny through synthesis of multi-gene phylogenetics and phylogenomics.</title>
        <authorList>
            <person name="Vandepol N."/>
            <person name="Liber J."/>
            <person name="Desiro A."/>
            <person name="Na H."/>
            <person name="Kennedy M."/>
            <person name="Barry K."/>
            <person name="Grigoriev I.V."/>
            <person name="Miller A.N."/>
            <person name="O'Donnell K."/>
            <person name="Stajich J.E."/>
            <person name="Bonito G."/>
        </authorList>
    </citation>
    <scope>NUCLEOTIDE SEQUENCE</scope>
    <source>
        <strain evidence="3">NRRL 6426</strain>
    </source>
</reference>
<proteinExistence type="predicted"/>
<evidence type="ECO:0000256" key="1">
    <source>
        <dbReference type="SAM" id="MobiDB-lite"/>
    </source>
</evidence>
<gene>
    <name evidence="3" type="ORF">BG015_007419</name>
</gene>
<keyword evidence="4" id="KW-1185">Reference proteome</keyword>
<dbReference type="EMBL" id="JAAAUQ010000384">
    <property type="protein sequence ID" value="KAF9150769.1"/>
    <property type="molecule type" value="Genomic_DNA"/>
</dbReference>
<dbReference type="AlphaFoldDB" id="A0A9P5VAX2"/>
<dbReference type="Proteomes" id="UP000748756">
    <property type="component" value="Unassembled WGS sequence"/>
</dbReference>
<dbReference type="InterPro" id="IPR025852">
    <property type="entry name" value="SM_dom_ATX"/>
</dbReference>
<feature type="region of interest" description="Disordered" evidence="1">
    <location>
        <begin position="311"/>
        <end position="382"/>
    </location>
</feature>
<accession>A0A9P5VAX2</accession>
<comment type="caution">
    <text evidence="3">The sequence shown here is derived from an EMBL/GenBank/DDBJ whole genome shotgun (WGS) entry which is preliminary data.</text>
</comment>
<evidence type="ECO:0000313" key="4">
    <source>
        <dbReference type="Proteomes" id="UP000748756"/>
    </source>
</evidence>
<sequence>MSSLNGRPANKSGKAVFVQRGGKGKLGTQSSPTNQAGFSPGASPAPPSSGPTAASAPVKETVIHETDLKHMHDRMLFLLSNMIGMTVEITVKNGSKYEGLFHTAFTEGELGIVLRLAKVISGKDKKDNNPLISQMIVLAKDCMAINVLGVDFVPAERSGPERGEREGFKTDTDISRSGDIKQRDLKKWAPEGNLSYGGIEDDLGDTNHHSSASWDQFAANERLFGVRTDFDEEIYTTKLDRTGADYKAREQQAIQIAQEIQQSVSNNVHMREERGLAVDDSGLDEEDLYGAVVRDPLPTSNKYMPPAMRRQQELNQQRRPLTPVQTPARSVPAPAPTLTPTSASAQATPVQHPPSTLPTKPLSTSTQQSLQAPKSTPSDQTANVATAISGVPKLTEATSISRSNSVKNNNSPINLRDLRTHNPVSTLLNAATIQGSKNQQIPEHAVDSKQIEENLAKFAMTVSTFATNDKVLVSQRKTELLQQRKAGLAAELKQFGKELTKKLNTPVPEDVKEIFGKKNEVAADKAKEAATTGRALDKEKSLPDVKDVKTEPVKSSAISTATTTSATTTSTTTTSTTTTLTTTSASPATSTANDKAATTKPATGSSFKFNIKASEFKPNVNAAPFTPSFAAGDKKPASVTPSTTDKNLFFGKVIKKGPLPLQSSMVSPFKKGQATPNPASTTPTWPYGQRAFRHQFQVTNRYEDDMMYSQGMAGHNGNGAGGYYTMGPYSYGPSGQFGVPPPMTMGGPSHMVPFMGAGGPVPFSQPPPGMPHTAAGPGYPQMAPTTAPHYAPQGFPPGRSGMLPPSGMHMQMYPYPPTHGAPVMMRYPPPEMMATMGPNGMMMHQRPMGMDPQMMHYPAVGREAGLNEGIPLISKSTATFLKTHLHLALLSDILWTEVDALIHQYNIDGERTPKWNSLTPGSIFQKQSPPRPLIGKKGPSLTSSQIGDMGSQVKLVKSTIKFNKYKILIMDCCVYL</sequence>
<dbReference type="Pfam" id="PF14438">
    <property type="entry name" value="SM-ATX"/>
    <property type="match status" value="1"/>
</dbReference>
<feature type="compositionally biased region" description="Basic and acidic residues" evidence="1">
    <location>
        <begin position="158"/>
        <end position="176"/>
    </location>
</feature>
<protein>
    <recommendedName>
        <fullName evidence="2">LsmAD domain-containing protein</fullName>
    </recommendedName>
</protein>
<organism evidence="3 4">
    <name type="scientific">Linnemannia schmuckeri</name>
    <dbReference type="NCBI Taxonomy" id="64567"/>
    <lineage>
        <taxon>Eukaryota</taxon>
        <taxon>Fungi</taxon>
        <taxon>Fungi incertae sedis</taxon>
        <taxon>Mucoromycota</taxon>
        <taxon>Mortierellomycotina</taxon>
        <taxon>Mortierellomycetes</taxon>
        <taxon>Mortierellales</taxon>
        <taxon>Mortierellaceae</taxon>
        <taxon>Linnemannia</taxon>
    </lineage>
</organism>
<feature type="compositionally biased region" description="Low complexity" evidence="1">
    <location>
        <begin position="555"/>
        <end position="592"/>
    </location>
</feature>
<dbReference type="InterPro" id="IPR045117">
    <property type="entry name" value="ATXN2-like"/>
</dbReference>
<feature type="region of interest" description="Disordered" evidence="1">
    <location>
        <begin position="1"/>
        <end position="56"/>
    </location>
</feature>
<dbReference type="GO" id="GO:0010494">
    <property type="term" value="C:cytoplasmic stress granule"/>
    <property type="evidence" value="ECO:0007669"/>
    <property type="project" value="TreeGrafter"/>
</dbReference>
<dbReference type="PANTHER" id="PTHR12854:SF7">
    <property type="entry name" value="ATAXIN-2 HOMOLOG"/>
    <property type="match status" value="1"/>
</dbReference>
<feature type="region of interest" description="Disordered" evidence="1">
    <location>
        <begin position="921"/>
        <end position="943"/>
    </location>
</feature>
<feature type="region of interest" description="Disordered" evidence="1">
    <location>
        <begin position="527"/>
        <end position="603"/>
    </location>
</feature>
<dbReference type="PANTHER" id="PTHR12854">
    <property type="entry name" value="ATAXIN 2-RELATED"/>
    <property type="match status" value="1"/>
</dbReference>
<feature type="compositionally biased region" description="Low complexity" evidence="1">
    <location>
        <begin position="336"/>
        <end position="350"/>
    </location>
</feature>
<evidence type="ECO:0000259" key="2">
    <source>
        <dbReference type="SMART" id="SM01272"/>
    </source>
</evidence>
<dbReference type="GO" id="GO:0003729">
    <property type="term" value="F:mRNA binding"/>
    <property type="evidence" value="ECO:0007669"/>
    <property type="project" value="TreeGrafter"/>
</dbReference>
<dbReference type="OrthoDB" id="2275718at2759"/>
<dbReference type="SMART" id="SM01272">
    <property type="entry name" value="LsmAD"/>
    <property type="match status" value="1"/>
</dbReference>
<name>A0A9P5VAX2_9FUNG</name>
<dbReference type="Pfam" id="PF06741">
    <property type="entry name" value="LsmAD"/>
    <property type="match status" value="1"/>
</dbReference>
<feature type="compositionally biased region" description="Low complexity" evidence="1">
    <location>
        <begin position="357"/>
        <end position="366"/>
    </location>
</feature>
<feature type="compositionally biased region" description="Polar residues" evidence="1">
    <location>
        <begin position="367"/>
        <end position="382"/>
    </location>
</feature>
<dbReference type="InterPro" id="IPR009604">
    <property type="entry name" value="LsmAD_domain"/>
</dbReference>
<feature type="region of interest" description="Disordered" evidence="1">
    <location>
        <begin position="399"/>
        <end position="418"/>
    </location>
</feature>
<feature type="domain" description="LsmAD" evidence="2">
    <location>
        <begin position="224"/>
        <end position="295"/>
    </location>
</feature>
<feature type="compositionally biased region" description="Polar residues" evidence="1">
    <location>
        <begin position="313"/>
        <end position="328"/>
    </location>
</feature>